<dbReference type="SMART" id="SM00487">
    <property type="entry name" value="DEXDc"/>
    <property type="match status" value="1"/>
</dbReference>
<dbReference type="GO" id="GO:0005524">
    <property type="term" value="F:ATP binding"/>
    <property type="evidence" value="ECO:0007669"/>
    <property type="project" value="UniProtKB-KW"/>
</dbReference>
<evidence type="ECO:0000256" key="1">
    <source>
        <dbReference type="ARBA" id="ARBA00022741"/>
    </source>
</evidence>
<feature type="region of interest" description="Disordered" evidence="7">
    <location>
        <begin position="78"/>
        <end position="97"/>
    </location>
</feature>
<evidence type="ECO:0000313" key="11">
    <source>
        <dbReference type="Proteomes" id="UP000285301"/>
    </source>
</evidence>
<dbReference type="GO" id="GO:0003678">
    <property type="term" value="F:DNA helicase activity"/>
    <property type="evidence" value="ECO:0007669"/>
    <property type="project" value="TreeGrafter"/>
</dbReference>
<dbReference type="GO" id="GO:0005634">
    <property type="term" value="C:nucleus"/>
    <property type="evidence" value="ECO:0007669"/>
    <property type="project" value="TreeGrafter"/>
</dbReference>
<dbReference type="Gene3D" id="1.20.120.1080">
    <property type="match status" value="1"/>
</dbReference>
<dbReference type="InterPro" id="IPR027417">
    <property type="entry name" value="P-loop_NTPase"/>
</dbReference>
<dbReference type="FunFam" id="3.40.50.300:FF:000526">
    <property type="entry name" value="DExH-box ATP-dependent RNA helicase DExH3"/>
    <property type="match status" value="1"/>
</dbReference>
<dbReference type="Pfam" id="PF00270">
    <property type="entry name" value="DEAD"/>
    <property type="match status" value="1"/>
</dbReference>
<dbReference type="PANTHER" id="PTHR18934:SF257">
    <property type="entry name" value="ATP-DEPENDENT RNA HELICASE DHX30"/>
    <property type="match status" value="1"/>
</dbReference>
<dbReference type="Pfam" id="PF00271">
    <property type="entry name" value="Helicase_C"/>
    <property type="match status" value="1"/>
</dbReference>
<dbReference type="InterPro" id="IPR014001">
    <property type="entry name" value="Helicase_ATP-bd"/>
</dbReference>
<evidence type="ECO:0000256" key="2">
    <source>
        <dbReference type="ARBA" id="ARBA00022801"/>
    </source>
</evidence>
<evidence type="ECO:0000259" key="9">
    <source>
        <dbReference type="PROSITE" id="PS51194"/>
    </source>
</evidence>
<dbReference type="GO" id="GO:0002151">
    <property type="term" value="F:G-quadruplex RNA binding"/>
    <property type="evidence" value="ECO:0007669"/>
    <property type="project" value="TreeGrafter"/>
</dbReference>
<keyword evidence="5" id="KW-0694">RNA-binding</keyword>
<evidence type="ECO:0000256" key="6">
    <source>
        <dbReference type="ARBA" id="ARBA00060772"/>
    </source>
</evidence>
<dbReference type="CDD" id="cd18791">
    <property type="entry name" value="SF2_C_RHA"/>
    <property type="match status" value="1"/>
</dbReference>
<proteinExistence type="inferred from homology"/>
<dbReference type="PANTHER" id="PTHR18934">
    <property type="entry name" value="ATP-DEPENDENT RNA HELICASE"/>
    <property type="match status" value="1"/>
</dbReference>
<dbReference type="InterPro" id="IPR001650">
    <property type="entry name" value="Helicase_C-like"/>
</dbReference>
<comment type="caution">
    <text evidence="10">The sequence shown here is derived from an EMBL/GenBank/DDBJ whole genome shotgun (WGS) entry which is preliminary data.</text>
</comment>
<dbReference type="CDD" id="cd17917">
    <property type="entry name" value="DEXHc_RHA-like"/>
    <property type="match status" value="1"/>
</dbReference>
<evidence type="ECO:0000259" key="8">
    <source>
        <dbReference type="PROSITE" id="PS51192"/>
    </source>
</evidence>
<dbReference type="InterPro" id="IPR011545">
    <property type="entry name" value="DEAD/DEAH_box_helicase_dom"/>
</dbReference>
<dbReference type="AlphaFoldDB" id="A0A3S3PG41"/>
<evidence type="ECO:0000256" key="5">
    <source>
        <dbReference type="ARBA" id="ARBA00022884"/>
    </source>
</evidence>
<evidence type="ECO:0000313" key="10">
    <source>
        <dbReference type="EMBL" id="RWS08967.1"/>
    </source>
</evidence>
<dbReference type="PROSITE" id="PS51192">
    <property type="entry name" value="HELICASE_ATP_BIND_1"/>
    <property type="match status" value="1"/>
</dbReference>
<dbReference type="PROSITE" id="PS51194">
    <property type="entry name" value="HELICASE_CTER"/>
    <property type="match status" value="1"/>
</dbReference>
<dbReference type="STRING" id="1965070.A0A3S3PG41"/>
<dbReference type="EMBL" id="NCKU01002705">
    <property type="protein sequence ID" value="RWS08967.1"/>
    <property type="molecule type" value="Genomic_DNA"/>
</dbReference>
<comment type="similarity">
    <text evidence="6">Belongs to the DExH box helicase family.</text>
</comment>
<keyword evidence="4" id="KW-0067">ATP-binding</keyword>
<sequence length="925" mass="105212">MFLILNRNHCVLKRFLPAFRGILFVKRTKVYLRNSAAIEIGKFKSELKCELNTFLNEFDSKLAPLINERLANVENQNTNAANVKNESPSDDTGGSPVDEATAGEVLNIFTSKLFVEPSAVQLMRRSKQLIEFLNRRKLRIQIDSEYRNFREKIATLPIYSSKQKIIDTIEKNRVTVIAGETACGKTTQIPLFVFEDFIEKGKGAECSMVITQPRRLPTVAVSEQVAYQFGEKDVGKTVGYQIRFQKVAPQYDNGAILFCTGGMLLRKLANNPNLSGVTHVFIDEVHERDVIVDFLLVLLKRLIRTNENIKIILMSATLNAELFSQFFDGCPLLEIKGRLFPVHNHYLPDIKTALRKNDYKEISMNHPRINKKLIVDLILHIDQTMEDGSILCFLPGWGEICDVKNELENQINRSRNYLNVIPVHSSLPPRQQKRIFEKVGPGMRKVVLSTNIAETSITVPDVVHVIDSGLCKELRYNKQLNVSTFGTNLIAKANAKQREGRAGRVRSGNCFKLYSEEMENQMDDYSEPELLRTPLESVVLQAKFYCPNEKAEDFLSLVPQPPSLIALRAAVSVLKSINVLDENENLTTLGKKIVHFTSHPRLSVCLVYAAMFGCLDSVLNTAAVMSNSRDIFDVTLDERKLLRDIKLSFSQNCWSDHIVLSNIINDFLGSNTLGFCAENRLHEPAVNSALEIKNLFSGHFRDANFLLVEHSNSVHLIKLALICGLYPNVIRLRFGEKIKGKVKQNKIGGFDVNSGKTIRGVSDCVLKWMSEDLNIQKTPNSDNFLSFAVYFHSFYSKETKRLTVKEATLVSPLSLLLFAGSKWNERKQGTISLITVDNNKYLQFKIHKDEFEIIKRWKQAFIHFFKWFITRNNNSNQNVSDEMIMNYLKTYIGLTNNLIEATEQPLTVAIKQNEPMFQSKLCLKQ</sequence>
<dbReference type="GO" id="GO:0003724">
    <property type="term" value="F:RNA helicase activity"/>
    <property type="evidence" value="ECO:0007669"/>
    <property type="project" value="TreeGrafter"/>
</dbReference>
<dbReference type="GO" id="GO:0005737">
    <property type="term" value="C:cytoplasm"/>
    <property type="evidence" value="ECO:0007669"/>
    <property type="project" value="TreeGrafter"/>
</dbReference>
<keyword evidence="3 10" id="KW-0347">Helicase</keyword>
<dbReference type="Pfam" id="PF21010">
    <property type="entry name" value="HA2_C"/>
    <property type="match status" value="1"/>
</dbReference>
<feature type="domain" description="Helicase C-terminal" evidence="9">
    <location>
        <begin position="373"/>
        <end position="546"/>
    </location>
</feature>
<dbReference type="Gene3D" id="3.40.50.300">
    <property type="entry name" value="P-loop containing nucleotide triphosphate hydrolases"/>
    <property type="match status" value="2"/>
</dbReference>
<evidence type="ECO:0000256" key="3">
    <source>
        <dbReference type="ARBA" id="ARBA00022806"/>
    </source>
</evidence>
<dbReference type="SMART" id="SM00847">
    <property type="entry name" value="HA2"/>
    <property type="match status" value="1"/>
</dbReference>
<feature type="compositionally biased region" description="Polar residues" evidence="7">
    <location>
        <begin position="78"/>
        <end position="92"/>
    </location>
</feature>
<feature type="domain" description="Helicase ATP-binding" evidence="8">
    <location>
        <begin position="166"/>
        <end position="336"/>
    </location>
</feature>
<protein>
    <submittedName>
        <fullName evidence="10">Putative ATP-dependent RNA helicase DHX30-like isoform X5</fullName>
    </submittedName>
</protein>
<gene>
    <name evidence="10" type="ORF">B4U79_02237</name>
</gene>
<reference evidence="10 11" key="1">
    <citation type="journal article" date="2018" name="Gigascience">
        <title>Genomes of trombidid mites reveal novel predicted allergens and laterally-transferred genes associated with secondary metabolism.</title>
        <authorList>
            <person name="Dong X."/>
            <person name="Chaisiri K."/>
            <person name="Xia D."/>
            <person name="Armstrong S.D."/>
            <person name="Fang Y."/>
            <person name="Donnelly M.J."/>
            <person name="Kadowaki T."/>
            <person name="McGarry J.W."/>
            <person name="Darby A.C."/>
            <person name="Makepeace B.L."/>
        </authorList>
    </citation>
    <scope>NUCLEOTIDE SEQUENCE [LARGE SCALE GENOMIC DNA]</scope>
    <source>
        <strain evidence="10">UoL-WK</strain>
    </source>
</reference>
<dbReference type="InterPro" id="IPR007502">
    <property type="entry name" value="Helicase-assoc_dom"/>
</dbReference>
<dbReference type="SUPFAM" id="SSF52540">
    <property type="entry name" value="P-loop containing nucleoside triphosphate hydrolases"/>
    <property type="match status" value="1"/>
</dbReference>
<evidence type="ECO:0000256" key="4">
    <source>
        <dbReference type="ARBA" id="ARBA00022840"/>
    </source>
</evidence>
<dbReference type="SMART" id="SM00490">
    <property type="entry name" value="HELICc"/>
    <property type="match status" value="1"/>
</dbReference>
<organism evidence="10 11">
    <name type="scientific">Dinothrombium tinctorium</name>
    <dbReference type="NCBI Taxonomy" id="1965070"/>
    <lineage>
        <taxon>Eukaryota</taxon>
        <taxon>Metazoa</taxon>
        <taxon>Ecdysozoa</taxon>
        <taxon>Arthropoda</taxon>
        <taxon>Chelicerata</taxon>
        <taxon>Arachnida</taxon>
        <taxon>Acari</taxon>
        <taxon>Acariformes</taxon>
        <taxon>Trombidiformes</taxon>
        <taxon>Prostigmata</taxon>
        <taxon>Anystina</taxon>
        <taxon>Parasitengona</taxon>
        <taxon>Trombidioidea</taxon>
        <taxon>Trombidiidae</taxon>
        <taxon>Dinothrombium</taxon>
    </lineage>
</organism>
<dbReference type="GO" id="GO:0016787">
    <property type="term" value="F:hydrolase activity"/>
    <property type="evidence" value="ECO:0007669"/>
    <property type="project" value="UniProtKB-KW"/>
</dbReference>
<accession>A0A3S3PG41</accession>
<dbReference type="Proteomes" id="UP000285301">
    <property type="component" value="Unassembled WGS sequence"/>
</dbReference>
<dbReference type="OrthoDB" id="5600252at2759"/>
<keyword evidence="2" id="KW-0378">Hydrolase</keyword>
<keyword evidence="11" id="KW-1185">Reference proteome</keyword>
<keyword evidence="1" id="KW-0547">Nucleotide-binding</keyword>
<evidence type="ECO:0000256" key="7">
    <source>
        <dbReference type="SAM" id="MobiDB-lite"/>
    </source>
</evidence>
<name>A0A3S3PG41_9ACAR</name>